<dbReference type="GO" id="GO:0006596">
    <property type="term" value="P:polyamine biosynthetic process"/>
    <property type="evidence" value="ECO:0007669"/>
    <property type="project" value="UniProtKB-UniRule"/>
</dbReference>
<dbReference type="InterPro" id="IPR029063">
    <property type="entry name" value="SAM-dependent_MTases_sf"/>
</dbReference>
<dbReference type="Proteomes" id="UP001153404">
    <property type="component" value="Unassembled WGS sequence"/>
</dbReference>
<evidence type="ECO:0000256" key="4">
    <source>
        <dbReference type="PROSITE-ProRule" id="PRU00354"/>
    </source>
</evidence>
<dbReference type="EMBL" id="JAPDIA010000007">
    <property type="protein sequence ID" value="MDG0811462.1"/>
    <property type="molecule type" value="Genomic_DNA"/>
</dbReference>
<dbReference type="SUPFAM" id="SSF53335">
    <property type="entry name" value="S-adenosyl-L-methionine-dependent methyltransferases"/>
    <property type="match status" value="1"/>
</dbReference>
<dbReference type="NCBIfam" id="NF037959">
    <property type="entry name" value="MFS_SpdSyn"/>
    <property type="match status" value="1"/>
</dbReference>
<sequence length="300" mass="32160">MQLLAHEKGPHGELKIYDTTELYGELGKFRILQFADGAVQGAIDLRRPSRIVLAYQTALVGLMDAMRPSFGRAFVIGHGAGTIARHYGSDRIQAAEIDALVAEWSRVYFGCRHANVAIGDGRELLAATEPGSFDYVVVDAFTAEGTPPHLATLEFYALARDRLRDGGAMLLNVIGRGSGDKRVASMLATLQAVFPYAAAMSAEAPGGEAGGQSDPGRRVSGARARRLAAGLQAGCDRAGIRAQRPVRQRRRAKHASISGGARLTADLAVSSRAVHSLPLELRRESRMKGSIVMGKMAYDF</sequence>
<dbReference type="PANTHER" id="PTHR43317">
    <property type="entry name" value="THERMOSPERMINE SYNTHASE ACAULIS5"/>
    <property type="match status" value="1"/>
</dbReference>
<dbReference type="AlphaFoldDB" id="A0A9X4L0V9"/>
<evidence type="ECO:0000256" key="3">
    <source>
        <dbReference type="ARBA" id="ARBA00023115"/>
    </source>
</evidence>
<proteinExistence type="inferred from homology"/>
<protein>
    <submittedName>
        <fullName evidence="6">Fused MFS/spermidine synthase</fullName>
    </submittedName>
</protein>
<keyword evidence="7" id="KW-1185">Reference proteome</keyword>
<accession>A0A9X4L0V9</accession>
<evidence type="ECO:0000313" key="6">
    <source>
        <dbReference type="EMBL" id="MDG0811462.1"/>
    </source>
</evidence>
<feature type="active site" description="Proton acceptor" evidence="4">
    <location>
        <position position="139"/>
    </location>
</feature>
<dbReference type="Pfam" id="PF01564">
    <property type="entry name" value="Spermine_synth"/>
    <property type="match status" value="1"/>
</dbReference>
<dbReference type="InterPro" id="IPR030374">
    <property type="entry name" value="PABS"/>
</dbReference>
<evidence type="ECO:0000259" key="5">
    <source>
        <dbReference type="PROSITE" id="PS51006"/>
    </source>
</evidence>
<evidence type="ECO:0000256" key="1">
    <source>
        <dbReference type="ARBA" id="ARBA00007867"/>
    </source>
</evidence>
<gene>
    <name evidence="6" type="ORF">OMP40_20370</name>
</gene>
<dbReference type="PROSITE" id="PS51006">
    <property type="entry name" value="PABS_2"/>
    <property type="match status" value="1"/>
</dbReference>
<comment type="similarity">
    <text evidence="1">Belongs to the spermidine/spermine synthase family.</text>
</comment>
<reference evidence="6" key="1">
    <citation type="submission" date="2022-10" db="EMBL/GenBank/DDBJ databases">
        <title>Comparative genomic analysis of Cohnella hashimotonis sp. nov., isolated from the International Space Station.</title>
        <authorList>
            <person name="Simpson A."/>
            <person name="Venkateswaran K."/>
        </authorList>
    </citation>
    <scope>NUCLEOTIDE SEQUENCE</scope>
    <source>
        <strain evidence="6">DSM 28161</strain>
    </source>
</reference>
<feature type="domain" description="PABS" evidence="5">
    <location>
        <begin position="1"/>
        <end position="222"/>
    </location>
</feature>
<dbReference type="RefSeq" id="WP_277534086.1">
    <property type="nucleotide sequence ID" value="NZ_JAPDIA010000007.1"/>
</dbReference>
<evidence type="ECO:0000256" key="2">
    <source>
        <dbReference type="ARBA" id="ARBA00022679"/>
    </source>
</evidence>
<organism evidence="6 7">
    <name type="scientific">Cohnella rhizosphaerae</name>
    <dbReference type="NCBI Taxonomy" id="1457232"/>
    <lineage>
        <taxon>Bacteria</taxon>
        <taxon>Bacillati</taxon>
        <taxon>Bacillota</taxon>
        <taxon>Bacilli</taxon>
        <taxon>Bacillales</taxon>
        <taxon>Paenibacillaceae</taxon>
        <taxon>Cohnella</taxon>
    </lineage>
</organism>
<name>A0A9X4L0V9_9BACL</name>
<comment type="caution">
    <text evidence="6">The sequence shown here is derived from an EMBL/GenBank/DDBJ whole genome shotgun (WGS) entry which is preliminary data.</text>
</comment>
<keyword evidence="2 4" id="KW-0808">Transferase</keyword>
<dbReference type="Gene3D" id="3.40.50.150">
    <property type="entry name" value="Vaccinia Virus protein VP39"/>
    <property type="match status" value="1"/>
</dbReference>
<dbReference type="GO" id="GO:0016740">
    <property type="term" value="F:transferase activity"/>
    <property type="evidence" value="ECO:0007669"/>
    <property type="project" value="UniProtKB-UniRule"/>
</dbReference>
<keyword evidence="3 4" id="KW-0620">Polyamine biosynthesis</keyword>
<evidence type="ECO:0000313" key="7">
    <source>
        <dbReference type="Proteomes" id="UP001153404"/>
    </source>
</evidence>
<dbReference type="PANTHER" id="PTHR43317:SF1">
    <property type="entry name" value="THERMOSPERMINE SYNTHASE ACAULIS5"/>
    <property type="match status" value="1"/>
</dbReference>